<reference evidence="2 3" key="1">
    <citation type="journal article" date="2005" name="PLoS Biol.">
        <title>The genomes of Oryza sativa: a history of duplications.</title>
        <authorList>
            <person name="Yu J."/>
            <person name="Wang J."/>
            <person name="Lin W."/>
            <person name="Li S."/>
            <person name="Li H."/>
            <person name="Zhou J."/>
            <person name="Ni P."/>
            <person name="Dong W."/>
            <person name="Hu S."/>
            <person name="Zeng C."/>
            <person name="Zhang J."/>
            <person name="Zhang Y."/>
            <person name="Li R."/>
            <person name="Xu Z."/>
            <person name="Li S."/>
            <person name="Li X."/>
            <person name="Zheng H."/>
            <person name="Cong L."/>
            <person name="Lin L."/>
            <person name="Yin J."/>
            <person name="Geng J."/>
            <person name="Li G."/>
            <person name="Shi J."/>
            <person name="Liu J."/>
            <person name="Lv H."/>
            <person name="Li J."/>
            <person name="Wang J."/>
            <person name="Deng Y."/>
            <person name="Ran L."/>
            <person name="Shi X."/>
            <person name="Wang X."/>
            <person name="Wu Q."/>
            <person name="Li C."/>
            <person name="Ren X."/>
            <person name="Wang J."/>
            <person name="Wang X."/>
            <person name="Li D."/>
            <person name="Liu D."/>
            <person name="Zhang X."/>
            <person name="Ji Z."/>
            <person name="Zhao W."/>
            <person name="Sun Y."/>
            <person name="Zhang Z."/>
            <person name="Bao J."/>
            <person name="Han Y."/>
            <person name="Dong L."/>
            <person name="Ji J."/>
            <person name="Chen P."/>
            <person name="Wu S."/>
            <person name="Liu J."/>
            <person name="Xiao Y."/>
            <person name="Bu D."/>
            <person name="Tan J."/>
            <person name="Yang L."/>
            <person name="Ye C."/>
            <person name="Zhang J."/>
            <person name="Xu J."/>
            <person name="Zhou Y."/>
            <person name="Yu Y."/>
            <person name="Zhang B."/>
            <person name="Zhuang S."/>
            <person name="Wei H."/>
            <person name="Liu B."/>
            <person name="Lei M."/>
            <person name="Yu H."/>
            <person name="Li Y."/>
            <person name="Xu H."/>
            <person name="Wei S."/>
            <person name="He X."/>
            <person name="Fang L."/>
            <person name="Zhang Z."/>
            <person name="Zhang Y."/>
            <person name="Huang X."/>
            <person name="Su Z."/>
            <person name="Tong W."/>
            <person name="Li J."/>
            <person name="Tong Z."/>
            <person name="Li S."/>
            <person name="Ye J."/>
            <person name="Wang L."/>
            <person name="Fang L."/>
            <person name="Lei T."/>
            <person name="Chen C."/>
            <person name="Chen H."/>
            <person name="Xu Z."/>
            <person name="Li H."/>
            <person name="Huang H."/>
            <person name="Zhang F."/>
            <person name="Xu H."/>
            <person name="Li N."/>
            <person name="Zhao C."/>
            <person name="Li S."/>
            <person name="Dong L."/>
            <person name="Huang Y."/>
            <person name="Li L."/>
            <person name="Xi Y."/>
            <person name="Qi Q."/>
            <person name="Li W."/>
            <person name="Zhang B."/>
            <person name="Hu W."/>
            <person name="Zhang Y."/>
            <person name="Tian X."/>
            <person name="Jiao Y."/>
            <person name="Liang X."/>
            <person name="Jin J."/>
            <person name="Gao L."/>
            <person name="Zheng W."/>
            <person name="Hao B."/>
            <person name="Liu S."/>
            <person name="Wang W."/>
            <person name="Yuan L."/>
            <person name="Cao M."/>
            <person name="McDermott J."/>
            <person name="Samudrala R."/>
            <person name="Wang J."/>
            <person name="Wong G.K."/>
            <person name="Yang H."/>
        </authorList>
    </citation>
    <scope>NUCLEOTIDE SEQUENCE [LARGE SCALE GENOMIC DNA]</scope>
    <source>
        <strain evidence="3">cv. 93-11</strain>
    </source>
</reference>
<feature type="region of interest" description="Disordered" evidence="1">
    <location>
        <begin position="59"/>
        <end position="199"/>
    </location>
</feature>
<evidence type="ECO:0000256" key="1">
    <source>
        <dbReference type="SAM" id="MobiDB-lite"/>
    </source>
</evidence>
<name>B8AMK0_ORYSI</name>
<protein>
    <submittedName>
        <fullName evidence="2">Uncharacterized protein</fullName>
    </submittedName>
</protein>
<accession>B8AMK0</accession>
<dbReference type="Proteomes" id="UP000007015">
    <property type="component" value="Chromosome 3"/>
</dbReference>
<organism evidence="2 3">
    <name type="scientific">Oryza sativa subsp. indica</name>
    <name type="common">Rice</name>
    <dbReference type="NCBI Taxonomy" id="39946"/>
    <lineage>
        <taxon>Eukaryota</taxon>
        <taxon>Viridiplantae</taxon>
        <taxon>Streptophyta</taxon>
        <taxon>Embryophyta</taxon>
        <taxon>Tracheophyta</taxon>
        <taxon>Spermatophyta</taxon>
        <taxon>Magnoliopsida</taxon>
        <taxon>Liliopsida</taxon>
        <taxon>Poales</taxon>
        <taxon>Poaceae</taxon>
        <taxon>BOP clade</taxon>
        <taxon>Oryzoideae</taxon>
        <taxon>Oryzeae</taxon>
        <taxon>Oryzinae</taxon>
        <taxon>Oryza</taxon>
        <taxon>Oryza sativa</taxon>
    </lineage>
</organism>
<feature type="compositionally biased region" description="Polar residues" evidence="1">
    <location>
        <begin position="101"/>
        <end position="111"/>
    </location>
</feature>
<dbReference type="AlphaFoldDB" id="B8AMK0"/>
<feature type="compositionally biased region" description="Basic and acidic residues" evidence="1">
    <location>
        <begin position="59"/>
        <end position="70"/>
    </location>
</feature>
<feature type="compositionally biased region" description="Basic and acidic residues" evidence="1">
    <location>
        <begin position="139"/>
        <end position="153"/>
    </location>
</feature>
<dbReference type="Gramene" id="BGIOSGA010236-TA">
    <property type="protein sequence ID" value="BGIOSGA010236-PA"/>
    <property type="gene ID" value="BGIOSGA010236"/>
</dbReference>
<evidence type="ECO:0000313" key="2">
    <source>
        <dbReference type="EMBL" id="EEC75744.1"/>
    </source>
</evidence>
<proteinExistence type="predicted"/>
<keyword evidence="3" id="KW-1185">Reference proteome</keyword>
<dbReference type="EMBL" id="CM000128">
    <property type="protein sequence ID" value="EEC75744.1"/>
    <property type="molecule type" value="Genomic_DNA"/>
</dbReference>
<sequence length="199" mass="21748">MTTLFAGMVFQAALQPPGWCRPGLRLSPYKTRKSYAQEKFCTTWKIQVALDPYKRGCDRDAPAELGEGKAHRSKLGPTTGSLTHKALEARARPKSPDNKQAGPTSRTNTSHPPKDSTTKVWRQTGQQKGGASRKARRSSLPEEELKVEDRATETSESSMFPTRSKKSFVAEATSPPRTAGLCRKAPLATATTTTNAEKS</sequence>
<evidence type="ECO:0000313" key="3">
    <source>
        <dbReference type="Proteomes" id="UP000007015"/>
    </source>
</evidence>
<feature type="compositionally biased region" description="Low complexity" evidence="1">
    <location>
        <begin position="188"/>
        <end position="199"/>
    </location>
</feature>
<dbReference type="HOGENOM" id="CLU_1374211_0_0_1"/>
<gene>
    <name evidence="2" type="ORF">OsI_12627</name>
</gene>
<feature type="compositionally biased region" description="Basic and acidic residues" evidence="1">
    <location>
        <begin position="85"/>
        <end position="97"/>
    </location>
</feature>